<organism evidence="2 3">
    <name type="scientific">Nocardioides marmorisolisilvae</name>
    <dbReference type="NCBI Taxonomy" id="1542737"/>
    <lineage>
        <taxon>Bacteria</taxon>
        <taxon>Bacillati</taxon>
        <taxon>Actinomycetota</taxon>
        <taxon>Actinomycetes</taxon>
        <taxon>Propionibacteriales</taxon>
        <taxon>Nocardioidaceae</taxon>
        <taxon>Nocardioides</taxon>
    </lineage>
</organism>
<dbReference type="EMBL" id="RJSG01000001">
    <property type="protein sequence ID" value="RNL80898.1"/>
    <property type="molecule type" value="Genomic_DNA"/>
</dbReference>
<dbReference type="Pfam" id="PF19458">
    <property type="entry name" value="DUF5995"/>
    <property type="match status" value="1"/>
</dbReference>
<name>A0A3N0DZ60_9ACTN</name>
<evidence type="ECO:0000313" key="3">
    <source>
        <dbReference type="Proteomes" id="UP000277094"/>
    </source>
</evidence>
<feature type="signal peptide" evidence="1">
    <location>
        <begin position="1"/>
        <end position="27"/>
    </location>
</feature>
<reference evidence="2 3" key="1">
    <citation type="submission" date="2018-11" db="EMBL/GenBank/DDBJ databases">
        <authorList>
            <person name="Li F."/>
        </authorList>
    </citation>
    <scope>NUCLEOTIDE SEQUENCE [LARGE SCALE GENOMIC DNA]</scope>
    <source>
        <strain evidence="2 3">KIS18-7</strain>
    </source>
</reference>
<keyword evidence="1" id="KW-0732">Signal</keyword>
<feature type="chain" id="PRO_5018280711" evidence="1">
    <location>
        <begin position="28"/>
        <end position="314"/>
    </location>
</feature>
<dbReference type="InterPro" id="IPR046037">
    <property type="entry name" value="DUF5995"/>
</dbReference>
<sequence>MRPSLKAAVVGLTAALALGTLGTPAQATDPDPTAALNALLNPSLEDPVIALLPAFPMPYRPYNGPICASGDPQCIVDVIAEMKARLAPEAASCDHDAIFGLAYLRVTENVKAAADNGYFHDRKWLTQIDAVFAKKYFDTMDAWTAGNKTSVPHAWRIALQASDDRTMSGLGDFMLNMNAHINNDFPYVLEQVGLTAADGTTHKPDHNAYNDRLDSLYHPVFDEEAARFDPMFNKFDIGPVDDLVVSTIMRGWREMVWRHAEALAATRNIPLLRNAIQKEIEEYAAGQAQFIKLIPIFLAASSKNRDAFCSTHHG</sequence>
<comment type="caution">
    <text evidence="2">The sequence shown here is derived from an EMBL/GenBank/DDBJ whole genome shotgun (WGS) entry which is preliminary data.</text>
</comment>
<accession>A0A3N0DZ60</accession>
<dbReference type="AlphaFoldDB" id="A0A3N0DZ60"/>
<evidence type="ECO:0000313" key="2">
    <source>
        <dbReference type="EMBL" id="RNL80898.1"/>
    </source>
</evidence>
<evidence type="ECO:0000256" key="1">
    <source>
        <dbReference type="SAM" id="SignalP"/>
    </source>
</evidence>
<protein>
    <submittedName>
        <fullName evidence="2">Uncharacterized protein</fullName>
    </submittedName>
</protein>
<gene>
    <name evidence="2" type="ORF">EFL95_00470</name>
</gene>
<keyword evidence="3" id="KW-1185">Reference proteome</keyword>
<proteinExistence type="predicted"/>
<dbReference type="Proteomes" id="UP000277094">
    <property type="component" value="Unassembled WGS sequence"/>
</dbReference>